<name>R0KM01_NOSB1</name>
<dbReference type="STRING" id="578461.R0KM01"/>
<dbReference type="CDD" id="cd00157">
    <property type="entry name" value="Rho"/>
    <property type="match status" value="1"/>
</dbReference>
<keyword evidence="1" id="KW-0547">Nucleotide-binding</keyword>
<evidence type="ECO:0000256" key="2">
    <source>
        <dbReference type="ARBA" id="ARBA00023134"/>
    </source>
</evidence>
<evidence type="ECO:0000256" key="1">
    <source>
        <dbReference type="ARBA" id="ARBA00022741"/>
    </source>
</evidence>
<dbReference type="InterPro" id="IPR001806">
    <property type="entry name" value="Small_GTPase"/>
</dbReference>
<keyword evidence="2" id="KW-0342">GTP-binding</keyword>
<keyword evidence="4" id="KW-1185">Reference proteome</keyword>
<dbReference type="PROSITE" id="PS51419">
    <property type="entry name" value="RAB"/>
    <property type="match status" value="1"/>
</dbReference>
<dbReference type="SMART" id="SM00173">
    <property type="entry name" value="RAS"/>
    <property type="match status" value="1"/>
</dbReference>
<dbReference type="SUPFAM" id="SSF52540">
    <property type="entry name" value="P-loop containing nucleoside triphosphate hydrolases"/>
    <property type="match status" value="1"/>
</dbReference>
<dbReference type="PROSITE" id="PS51421">
    <property type="entry name" value="RAS"/>
    <property type="match status" value="1"/>
</dbReference>
<dbReference type="GO" id="GO:0007264">
    <property type="term" value="P:small GTPase-mediated signal transduction"/>
    <property type="evidence" value="ECO:0007669"/>
    <property type="project" value="InterPro"/>
</dbReference>
<proteinExistence type="predicted"/>
<dbReference type="PANTHER" id="PTHR24072">
    <property type="entry name" value="RHO FAMILY GTPASE"/>
    <property type="match status" value="1"/>
</dbReference>
<dbReference type="InterPro" id="IPR005225">
    <property type="entry name" value="Small_GTP-bd"/>
</dbReference>
<reference evidence="3 4" key="1">
    <citation type="journal article" date="2013" name="BMC Genomics">
        <title>Comparative genomics of parasitic silkworm microsporidia reveal an association between genome expansion and host adaptation.</title>
        <authorList>
            <person name="Pan G."/>
            <person name="Xu J."/>
            <person name="Li T."/>
            <person name="Xia Q."/>
            <person name="Liu S.L."/>
            <person name="Zhang G."/>
            <person name="Li S."/>
            <person name="Li C."/>
            <person name="Liu H."/>
            <person name="Yang L."/>
            <person name="Liu T."/>
            <person name="Zhang X."/>
            <person name="Wu Z."/>
            <person name="Fan W."/>
            <person name="Dang X."/>
            <person name="Xiang H."/>
            <person name="Tao M."/>
            <person name="Li Y."/>
            <person name="Hu J."/>
            <person name="Li Z."/>
            <person name="Lin L."/>
            <person name="Luo J."/>
            <person name="Geng L."/>
            <person name="Wang L."/>
            <person name="Long M."/>
            <person name="Wan Y."/>
            <person name="He N."/>
            <person name="Zhang Z."/>
            <person name="Lu C."/>
            <person name="Keeling P.J."/>
            <person name="Wang J."/>
            <person name="Xiang Z."/>
            <person name="Zhou Z."/>
        </authorList>
    </citation>
    <scope>NUCLEOTIDE SEQUENCE [LARGE SCALE GENOMIC DNA]</scope>
    <source>
        <strain evidence="4">CQ1 / CVCC 102059</strain>
    </source>
</reference>
<dbReference type="Proteomes" id="UP000016927">
    <property type="component" value="Unassembled WGS sequence"/>
</dbReference>
<dbReference type="HOGENOM" id="CLU_041217_21_3_1"/>
<dbReference type="Gene3D" id="3.40.50.300">
    <property type="entry name" value="P-loop containing nucleotide triphosphate hydrolases"/>
    <property type="match status" value="1"/>
</dbReference>
<dbReference type="OrthoDB" id="8830751at2759"/>
<dbReference type="GO" id="GO:0003924">
    <property type="term" value="F:GTPase activity"/>
    <property type="evidence" value="ECO:0007669"/>
    <property type="project" value="InterPro"/>
</dbReference>
<evidence type="ECO:0000313" key="4">
    <source>
        <dbReference type="Proteomes" id="UP000016927"/>
    </source>
</evidence>
<dbReference type="SMART" id="SM00175">
    <property type="entry name" value="RAB"/>
    <property type="match status" value="1"/>
</dbReference>
<dbReference type="Pfam" id="PF00071">
    <property type="entry name" value="Ras"/>
    <property type="match status" value="1"/>
</dbReference>
<evidence type="ECO:0000313" key="3">
    <source>
        <dbReference type="EMBL" id="EOB11177.1"/>
    </source>
</evidence>
<dbReference type="InterPro" id="IPR003578">
    <property type="entry name" value="Small_GTPase_Rho"/>
</dbReference>
<dbReference type="OMA" id="PFCDVFL"/>
<dbReference type="NCBIfam" id="TIGR00231">
    <property type="entry name" value="small_GTP"/>
    <property type="match status" value="1"/>
</dbReference>
<sequence>MKTIKVVVLGDNSIGKTWLVTTFITGKNPGGYTPTLFDNLGKRVEFKKKVYMVSVWDTAGNDEFTRMRSLSFIQADVFLLCYSMNNVRSFNSIQKWLDGLKDFECPIILCGTKCDLKDEEIIDPDVADEIATKNGLYAHIETSSVDYINVNAAFDKAIEAVVNPKNGRNGYISCCGLFTCC</sequence>
<dbReference type="PROSITE" id="PS51420">
    <property type="entry name" value="RHO"/>
    <property type="match status" value="1"/>
</dbReference>
<organism evidence="3 4">
    <name type="scientific">Nosema bombycis (strain CQ1 / CVCC 102059)</name>
    <name type="common">Microsporidian parasite</name>
    <name type="synonym">Pebrine of silkworm</name>
    <dbReference type="NCBI Taxonomy" id="578461"/>
    <lineage>
        <taxon>Eukaryota</taxon>
        <taxon>Fungi</taxon>
        <taxon>Fungi incertae sedis</taxon>
        <taxon>Microsporidia</taxon>
        <taxon>Nosematidae</taxon>
        <taxon>Nosema</taxon>
    </lineage>
</organism>
<dbReference type="VEuPathDB" id="MicrosporidiaDB:NBO_1517g0004"/>
<accession>R0KM01</accession>
<gene>
    <name evidence="3" type="primary">RAC7</name>
    <name evidence="3" type="ORF">NBO_1517g0004</name>
</gene>
<dbReference type="PRINTS" id="PR00449">
    <property type="entry name" value="RASTRNSFRMNG"/>
</dbReference>
<dbReference type="AlphaFoldDB" id="R0KM01"/>
<protein>
    <submittedName>
        <fullName evidence="3">Rac-like GTP-binding protein ARAC7</fullName>
    </submittedName>
</protein>
<dbReference type="SMART" id="SM00174">
    <property type="entry name" value="RHO"/>
    <property type="match status" value="1"/>
</dbReference>
<dbReference type="EMBL" id="KB910424">
    <property type="protein sequence ID" value="EOB11177.1"/>
    <property type="molecule type" value="Genomic_DNA"/>
</dbReference>
<dbReference type="InterPro" id="IPR027417">
    <property type="entry name" value="P-loop_NTPase"/>
</dbReference>
<dbReference type="GO" id="GO:0005525">
    <property type="term" value="F:GTP binding"/>
    <property type="evidence" value="ECO:0007669"/>
    <property type="project" value="UniProtKB-KW"/>
</dbReference>